<dbReference type="RefSeq" id="XP_003320296.1">
    <property type="nucleotide sequence ID" value="XM_003320248.2"/>
</dbReference>
<proteinExistence type="predicted"/>
<dbReference type="KEGG" id="pgr:PGTG_01208"/>
<sequence length="107" mass="12216">MYAPPVTPLIVNLYEKYRTSAESSKVHERKNLIAQVLAWWLQRGLLEEQENQPTYHLIGQLPPTRASKSNPYEITRSSGGHPLNGKQAFHYKALQLQLVFEEAATRA</sequence>
<gene>
    <name evidence="2" type="ORF">PGTG_01208</name>
</gene>
<evidence type="ECO:0000313" key="3">
    <source>
        <dbReference type="Proteomes" id="UP000008783"/>
    </source>
</evidence>
<feature type="compositionally biased region" description="Polar residues" evidence="1">
    <location>
        <begin position="66"/>
        <end position="78"/>
    </location>
</feature>
<dbReference type="VEuPathDB" id="FungiDB:PGTG_01208"/>
<organism evidence="2 3">
    <name type="scientific">Puccinia graminis f. sp. tritici (strain CRL 75-36-700-3 / race SCCL)</name>
    <name type="common">Black stem rust fungus</name>
    <dbReference type="NCBI Taxonomy" id="418459"/>
    <lineage>
        <taxon>Eukaryota</taxon>
        <taxon>Fungi</taxon>
        <taxon>Dikarya</taxon>
        <taxon>Basidiomycota</taxon>
        <taxon>Pucciniomycotina</taxon>
        <taxon>Pucciniomycetes</taxon>
        <taxon>Pucciniales</taxon>
        <taxon>Pucciniaceae</taxon>
        <taxon>Puccinia</taxon>
    </lineage>
</organism>
<dbReference type="EMBL" id="DS178264">
    <property type="protein sequence ID" value="EFP75877.1"/>
    <property type="molecule type" value="Genomic_DNA"/>
</dbReference>
<dbReference type="InParanoid" id="E3JV02"/>
<accession>E3JV02</accession>
<dbReference type="GeneID" id="10532792"/>
<protein>
    <submittedName>
        <fullName evidence="2">Uncharacterized protein</fullName>
    </submittedName>
</protein>
<reference evidence="3" key="2">
    <citation type="journal article" date="2011" name="Proc. Natl. Acad. Sci. U.S.A.">
        <title>Obligate biotrophy features unraveled by the genomic analysis of rust fungi.</title>
        <authorList>
            <person name="Duplessis S."/>
            <person name="Cuomo C.A."/>
            <person name="Lin Y.-C."/>
            <person name="Aerts A."/>
            <person name="Tisserant E."/>
            <person name="Veneault-Fourrey C."/>
            <person name="Joly D.L."/>
            <person name="Hacquard S."/>
            <person name="Amselem J."/>
            <person name="Cantarel B.L."/>
            <person name="Chiu R."/>
            <person name="Coutinho P.M."/>
            <person name="Feau N."/>
            <person name="Field M."/>
            <person name="Frey P."/>
            <person name="Gelhaye E."/>
            <person name="Goldberg J."/>
            <person name="Grabherr M.G."/>
            <person name="Kodira C.D."/>
            <person name="Kohler A."/>
            <person name="Kuees U."/>
            <person name="Lindquist E.A."/>
            <person name="Lucas S.M."/>
            <person name="Mago R."/>
            <person name="Mauceli E."/>
            <person name="Morin E."/>
            <person name="Murat C."/>
            <person name="Pangilinan J.L."/>
            <person name="Park R."/>
            <person name="Pearson M."/>
            <person name="Quesneville H."/>
            <person name="Rouhier N."/>
            <person name="Sakthikumar S."/>
            <person name="Salamov A.A."/>
            <person name="Schmutz J."/>
            <person name="Selles B."/>
            <person name="Shapiro H."/>
            <person name="Tanguay P."/>
            <person name="Tuskan G.A."/>
            <person name="Henrissat B."/>
            <person name="Van de Peer Y."/>
            <person name="Rouze P."/>
            <person name="Ellis J.G."/>
            <person name="Dodds P.N."/>
            <person name="Schein J.E."/>
            <person name="Zhong S."/>
            <person name="Hamelin R.C."/>
            <person name="Grigoriev I.V."/>
            <person name="Szabo L.J."/>
            <person name="Martin F."/>
        </authorList>
    </citation>
    <scope>NUCLEOTIDE SEQUENCE [LARGE SCALE GENOMIC DNA]</scope>
    <source>
        <strain evidence="3">CRL 75-36-700-3 / race SCCL</strain>
    </source>
</reference>
<keyword evidence="3" id="KW-1185">Reference proteome</keyword>
<dbReference type="Proteomes" id="UP000008783">
    <property type="component" value="Unassembled WGS sequence"/>
</dbReference>
<evidence type="ECO:0000256" key="1">
    <source>
        <dbReference type="SAM" id="MobiDB-lite"/>
    </source>
</evidence>
<dbReference type="HOGENOM" id="CLU_2211264_0_0_1"/>
<feature type="region of interest" description="Disordered" evidence="1">
    <location>
        <begin position="56"/>
        <end position="81"/>
    </location>
</feature>
<evidence type="ECO:0000313" key="2">
    <source>
        <dbReference type="EMBL" id="EFP75877.1"/>
    </source>
</evidence>
<name>E3JV02_PUCGT</name>
<dbReference type="AlphaFoldDB" id="E3JV02"/>
<reference key="1">
    <citation type="submission" date="2007-01" db="EMBL/GenBank/DDBJ databases">
        <title>The Genome Sequence of Puccinia graminis f. sp. tritici Strain CRL 75-36-700-3.</title>
        <authorList>
            <consortium name="The Broad Institute Genome Sequencing Platform"/>
            <person name="Birren B."/>
            <person name="Lander E."/>
            <person name="Galagan J."/>
            <person name="Nusbaum C."/>
            <person name="Devon K."/>
            <person name="Cuomo C."/>
            <person name="Jaffe D."/>
            <person name="Butler J."/>
            <person name="Alvarez P."/>
            <person name="Gnerre S."/>
            <person name="Grabherr M."/>
            <person name="Mauceli E."/>
            <person name="Brockman W."/>
            <person name="Young S."/>
            <person name="LaButti K."/>
            <person name="Sykes S."/>
            <person name="DeCaprio D."/>
            <person name="Crawford M."/>
            <person name="Koehrsen M."/>
            <person name="Engels R."/>
            <person name="Montgomery P."/>
            <person name="Pearson M."/>
            <person name="Howarth C."/>
            <person name="Larson L."/>
            <person name="White J."/>
            <person name="Zeng Q."/>
            <person name="Kodira C."/>
            <person name="Yandava C."/>
            <person name="Alvarado L."/>
            <person name="O'Leary S."/>
            <person name="Szabo L."/>
            <person name="Dean R."/>
            <person name="Schein J."/>
        </authorList>
    </citation>
    <scope>NUCLEOTIDE SEQUENCE</scope>
    <source>
        <strain>CRL 75-36-700-3</strain>
    </source>
</reference>